<evidence type="ECO:0000256" key="4">
    <source>
        <dbReference type="ARBA" id="ARBA00023163"/>
    </source>
</evidence>
<dbReference type="Pfam" id="PF08220">
    <property type="entry name" value="HTH_DeoR"/>
    <property type="match status" value="1"/>
</dbReference>
<evidence type="ECO:0000256" key="3">
    <source>
        <dbReference type="ARBA" id="ARBA00023125"/>
    </source>
</evidence>
<dbReference type="Proteomes" id="UP001403385">
    <property type="component" value="Unassembled WGS sequence"/>
</dbReference>
<dbReference type="PANTHER" id="PTHR30363:SF4">
    <property type="entry name" value="GLYCEROL-3-PHOSPHATE REGULON REPRESSOR"/>
    <property type="match status" value="1"/>
</dbReference>
<evidence type="ECO:0000313" key="7">
    <source>
        <dbReference type="Proteomes" id="UP001403385"/>
    </source>
</evidence>
<dbReference type="PANTHER" id="PTHR30363">
    <property type="entry name" value="HTH-TYPE TRANSCRIPTIONAL REGULATOR SRLR-RELATED"/>
    <property type="match status" value="1"/>
</dbReference>
<dbReference type="Gene3D" id="1.10.10.10">
    <property type="entry name" value="Winged helix-like DNA-binding domain superfamily/Winged helix DNA-binding domain"/>
    <property type="match status" value="1"/>
</dbReference>
<evidence type="ECO:0000259" key="5">
    <source>
        <dbReference type="PROSITE" id="PS51000"/>
    </source>
</evidence>
<dbReference type="SUPFAM" id="SSF100950">
    <property type="entry name" value="NagB/RpiA/CoA transferase-like"/>
    <property type="match status" value="1"/>
</dbReference>
<evidence type="ECO:0000256" key="2">
    <source>
        <dbReference type="ARBA" id="ARBA00023015"/>
    </source>
</evidence>
<proteinExistence type="predicted"/>
<dbReference type="Pfam" id="PF00455">
    <property type="entry name" value="DeoRC"/>
    <property type="match status" value="1"/>
</dbReference>
<gene>
    <name evidence="6" type="ORF">AAG747_15255</name>
</gene>
<keyword evidence="4" id="KW-0804">Transcription</keyword>
<dbReference type="AlphaFoldDB" id="A0AAW9S258"/>
<keyword evidence="1" id="KW-0678">Repressor</keyword>
<reference evidence="6 7" key="1">
    <citation type="submission" date="2024-04" db="EMBL/GenBank/DDBJ databases">
        <title>Novel genus in family Flammeovirgaceae.</title>
        <authorList>
            <person name="Nguyen T.H."/>
            <person name="Vuong T.Q."/>
            <person name="Le H."/>
            <person name="Kim S.-G."/>
        </authorList>
    </citation>
    <scope>NUCLEOTIDE SEQUENCE [LARGE SCALE GENOMIC DNA]</scope>
    <source>
        <strain evidence="6 7">JCM 23209</strain>
    </source>
</reference>
<sequence>MLKEERLRAILERLNQDQKVLLTTLSKELKVSEYTIRRDIKTLAEKGLLKAVRGGAVPHSPNSYLFKERIHQGSEIKKTIAEKALGLLQENQVIILDGGTTTLTIASMLPDNMHLTVLTNSFPIVSILEGHENVEVLFAGGRLSKKPFVTTGHDTIDFFSKFHADLCFLGICSIHPTLGVTSPDYEEGEVKRSMIHNSLQVVALSSLEKIHTAEPYLICPVQALDTIITDFSPDHPSLSALIEAGINVL</sequence>
<keyword evidence="2" id="KW-0805">Transcription regulation</keyword>
<dbReference type="SMART" id="SM00420">
    <property type="entry name" value="HTH_DEOR"/>
    <property type="match status" value="1"/>
</dbReference>
<keyword evidence="3 6" id="KW-0238">DNA-binding</keyword>
<dbReference type="EMBL" id="JBDKWZ010000008">
    <property type="protein sequence ID" value="MEN7549280.1"/>
    <property type="molecule type" value="Genomic_DNA"/>
</dbReference>
<dbReference type="PROSITE" id="PS51000">
    <property type="entry name" value="HTH_DEOR_2"/>
    <property type="match status" value="1"/>
</dbReference>
<dbReference type="PROSITE" id="PS00894">
    <property type="entry name" value="HTH_DEOR_1"/>
    <property type="match status" value="1"/>
</dbReference>
<feature type="domain" description="HTH deoR-type" evidence="5">
    <location>
        <begin position="3"/>
        <end position="58"/>
    </location>
</feature>
<dbReference type="InterPro" id="IPR050313">
    <property type="entry name" value="Carb_Metab_HTH_regulators"/>
</dbReference>
<dbReference type="GO" id="GO:0003700">
    <property type="term" value="F:DNA-binding transcription factor activity"/>
    <property type="evidence" value="ECO:0007669"/>
    <property type="project" value="InterPro"/>
</dbReference>
<dbReference type="InterPro" id="IPR018356">
    <property type="entry name" value="Tscrpt_reg_HTH_DeoR_CS"/>
</dbReference>
<dbReference type="SMART" id="SM01134">
    <property type="entry name" value="DeoRC"/>
    <property type="match status" value="1"/>
</dbReference>
<dbReference type="RefSeq" id="WP_346822056.1">
    <property type="nucleotide sequence ID" value="NZ_JBDKWZ010000008.1"/>
</dbReference>
<dbReference type="SUPFAM" id="SSF46785">
    <property type="entry name" value="Winged helix' DNA-binding domain"/>
    <property type="match status" value="1"/>
</dbReference>
<dbReference type="InterPro" id="IPR001034">
    <property type="entry name" value="DeoR_HTH"/>
</dbReference>
<name>A0AAW9S258_9BACT</name>
<accession>A0AAW9S258</accession>
<evidence type="ECO:0000256" key="1">
    <source>
        <dbReference type="ARBA" id="ARBA00022491"/>
    </source>
</evidence>
<dbReference type="InterPro" id="IPR036390">
    <property type="entry name" value="WH_DNA-bd_sf"/>
</dbReference>
<dbReference type="InterPro" id="IPR037171">
    <property type="entry name" value="NagB/RpiA_transferase-like"/>
</dbReference>
<dbReference type="InterPro" id="IPR036388">
    <property type="entry name" value="WH-like_DNA-bd_sf"/>
</dbReference>
<evidence type="ECO:0000313" key="6">
    <source>
        <dbReference type="EMBL" id="MEN7549280.1"/>
    </source>
</evidence>
<keyword evidence="7" id="KW-1185">Reference proteome</keyword>
<organism evidence="6 7">
    <name type="scientific">Rapidithrix thailandica</name>
    <dbReference type="NCBI Taxonomy" id="413964"/>
    <lineage>
        <taxon>Bacteria</taxon>
        <taxon>Pseudomonadati</taxon>
        <taxon>Bacteroidota</taxon>
        <taxon>Cytophagia</taxon>
        <taxon>Cytophagales</taxon>
        <taxon>Flammeovirgaceae</taxon>
        <taxon>Rapidithrix</taxon>
    </lineage>
</organism>
<dbReference type="GO" id="GO:0003677">
    <property type="term" value="F:DNA binding"/>
    <property type="evidence" value="ECO:0007669"/>
    <property type="project" value="UniProtKB-KW"/>
</dbReference>
<comment type="caution">
    <text evidence="6">The sequence shown here is derived from an EMBL/GenBank/DDBJ whole genome shotgun (WGS) entry which is preliminary data.</text>
</comment>
<dbReference type="PRINTS" id="PR00037">
    <property type="entry name" value="HTHLACR"/>
</dbReference>
<dbReference type="InterPro" id="IPR014036">
    <property type="entry name" value="DeoR-like_C"/>
</dbReference>
<protein>
    <submittedName>
        <fullName evidence="6">DeoR/GlpR family DNA-binding transcription regulator</fullName>
    </submittedName>
</protein>